<reference evidence="6 7" key="1">
    <citation type="submission" date="2020-08" db="EMBL/GenBank/DDBJ databases">
        <title>Genome sequence of Diaphorobacter ruginosibacter DSM 27467T.</title>
        <authorList>
            <person name="Hyun D.-W."/>
            <person name="Bae J.-W."/>
        </authorList>
    </citation>
    <scope>NUCLEOTIDE SEQUENCE [LARGE SCALE GENOMIC DNA]</scope>
    <source>
        <strain evidence="6 7">DSM 27467</strain>
    </source>
</reference>
<dbReference type="Gene3D" id="1.10.10.10">
    <property type="entry name" value="Winged helix-like DNA-binding domain superfamily/Winged helix DNA-binding domain"/>
    <property type="match status" value="1"/>
</dbReference>
<sequence length="313" mass="33950">MDKLQAMHVFQAVVDEGGFAAAARVLDMSPAGVTRYVSELESDVGARLLQRTTRKVSLTEAGEAYLARVRHILSDVEDARAVAQAHTMEVAGVLRITAAPLLASHLLAPAIAGFRRLHPRVTFDISVEAGGVGSVSDYDIRLLSAPSDFNGNMIARPIITTVGVLCASPEYLKEHGTPKTPDELQHHDCLQFKHPDRRSGVVLLTNPEADGLTVEVPVRPVCQINYVDTLLRAVLDGAGITAQPMELAAPYLNSGKLVRVLAPWTTAQLTLYAALPSRKFLPARTQAFLDYLTQRTRNSVHTAMLGALHVQRP</sequence>
<dbReference type="KEGG" id="drg:H9K76_18960"/>
<dbReference type="SUPFAM" id="SSF46785">
    <property type="entry name" value="Winged helix' DNA-binding domain"/>
    <property type="match status" value="1"/>
</dbReference>
<accession>A0A7G9RLV8</accession>
<dbReference type="Proteomes" id="UP000515811">
    <property type="component" value="Chromosome"/>
</dbReference>
<dbReference type="InterPro" id="IPR036390">
    <property type="entry name" value="WH_DNA-bd_sf"/>
</dbReference>
<dbReference type="Pfam" id="PF03466">
    <property type="entry name" value="LysR_substrate"/>
    <property type="match status" value="1"/>
</dbReference>
<dbReference type="PANTHER" id="PTHR30537">
    <property type="entry name" value="HTH-TYPE TRANSCRIPTIONAL REGULATOR"/>
    <property type="match status" value="1"/>
</dbReference>
<dbReference type="GO" id="GO:0006351">
    <property type="term" value="P:DNA-templated transcription"/>
    <property type="evidence" value="ECO:0007669"/>
    <property type="project" value="TreeGrafter"/>
</dbReference>
<dbReference type="FunFam" id="1.10.10.10:FF:000001">
    <property type="entry name" value="LysR family transcriptional regulator"/>
    <property type="match status" value="1"/>
</dbReference>
<evidence type="ECO:0000256" key="3">
    <source>
        <dbReference type="ARBA" id="ARBA00023125"/>
    </source>
</evidence>
<evidence type="ECO:0000256" key="4">
    <source>
        <dbReference type="ARBA" id="ARBA00023163"/>
    </source>
</evidence>
<organism evidence="6 7">
    <name type="scientific">Diaphorobacter ruginosibacter</name>
    <dbReference type="NCBI Taxonomy" id="1715720"/>
    <lineage>
        <taxon>Bacteria</taxon>
        <taxon>Pseudomonadati</taxon>
        <taxon>Pseudomonadota</taxon>
        <taxon>Betaproteobacteria</taxon>
        <taxon>Burkholderiales</taxon>
        <taxon>Comamonadaceae</taxon>
        <taxon>Diaphorobacter</taxon>
    </lineage>
</organism>
<dbReference type="PROSITE" id="PS50931">
    <property type="entry name" value="HTH_LYSR"/>
    <property type="match status" value="1"/>
</dbReference>
<dbReference type="InterPro" id="IPR005119">
    <property type="entry name" value="LysR_subst-bd"/>
</dbReference>
<name>A0A7G9RLV8_9BURK</name>
<keyword evidence="2" id="KW-0805">Transcription regulation</keyword>
<evidence type="ECO:0000313" key="7">
    <source>
        <dbReference type="Proteomes" id="UP000515811"/>
    </source>
</evidence>
<dbReference type="GO" id="GO:0003700">
    <property type="term" value="F:DNA-binding transcription factor activity"/>
    <property type="evidence" value="ECO:0007669"/>
    <property type="project" value="InterPro"/>
</dbReference>
<dbReference type="RefSeq" id="WP_187596849.1">
    <property type="nucleotide sequence ID" value="NZ_CP060714.1"/>
</dbReference>
<keyword evidence="7" id="KW-1185">Reference proteome</keyword>
<keyword evidence="3" id="KW-0238">DNA-binding</keyword>
<dbReference type="InterPro" id="IPR058163">
    <property type="entry name" value="LysR-type_TF_proteobact-type"/>
</dbReference>
<dbReference type="EMBL" id="CP060714">
    <property type="protein sequence ID" value="QNN56583.1"/>
    <property type="molecule type" value="Genomic_DNA"/>
</dbReference>
<gene>
    <name evidence="6" type="ORF">H9K76_18960</name>
</gene>
<feature type="domain" description="HTH lysR-type" evidence="5">
    <location>
        <begin position="1"/>
        <end position="59"/>
    </location>
</feature>
<dbReference type="InterPro" id="IPR036388">
    <property type="entry name" value="WH-like_DNA-bd_sf"/>
</dbReference>
<dbReference type="PANTHER" id="PTHR30537:SF5">
    <property type="entry name" value="HTH-TYPE TRANSCRIPTIONAL ACTIVATOR TTDR-RELATED"/>
    <property type="match status" value="1"/>
</dbReference>
<dbReference type="GO" id="GO:0043565">
    <property type="term" value="F:sequence-specific DNA binding"/>
    <property type="evidence" value="ECO:0007669"/>
    <property type="project" value="TreeGrafter"/>
</dbReference>
<evidence type="ECO:0000256" key="2">
    <source>
        <dbReference type="ARBA" id="ARBA00023015"/>
    </source>
</evidence>
<dbReference type="Gene3D" id="3.40.190.290">
    <property type="match status" value="1"/>
</dbReference>
<evidence type="ECO:0000259" key="5">
    <source>
        <dbReference type="PROSITE" id="PS50931"/>
    </source>
</evidence>
<evidence type="ECO:0000313" key="6">
    <source>
        <dbReference type="EMBL" id="QNN56583.1"/>
    </source>
</evidence>
<dbReference type="CDD" id="cd08422">
    <property type="entry name" value="PBP2_CrgA_like"/>
    <property type="match status" value="1"/>
</dbReference>
<dbReference type="SUPFAM" id="SSF53850">
    <property type="entry name" value="Periplasmic binding protein-like II"/>
    <property type="match status" value="1"/>
</dbReference>
<protein>
    <submittedName>
        <fullName evidence="6">LysR family transcriptional regulator</fullName>
    </submittedName>
</protein>
<evidence type="ECO:0000256" key="1">
    <source>
        <dbReference type="ARBA" id="ARBA00009437"/>
    </source>
</evidence>
<dbReference type="AlphaFoldDB" id="A0A7G9RLV8"/>
<dbReference type="Pfam" id="PF00126">
    <property type="entry name" value="HTH_1"/>
    <property type="match status" value="1"/>
</dbReference>
<keyword evidence="4" id="KW-0804">Transcription</keyword>
<proteinExistence type="inferred from homology"/>
<dbReference type="InterPro" id="IPR000847">
    <property type="entry name" value="LysR_HTH_N"/>
</dbReference>
<comment type="similarity">
    <text evidence="1">Belongs to the LysR transcriptional regulatory family.</text>
</comment>